<sequence>MIDQLMILAESGSHASGGLSAPVVGIGTFLILLTLLGLTWLMGGAHHRSLDSKNDTDTDH</sequence>
<reference evidence="2 3" key="1">
    <citation type="submission" date="2020-08" db="EMBL/GenBank/DDBJ databases">
        <title>Sequencing the genomes of 1000 actinobacteria strains.</title>
        <authorList>
            <person name="Klenk H.-P."/>
        </authorList>
    </citation>
    <scope>NUCLEOTIDE SEQUENCE [LARGE SCALE GENOMIC DNA]</scope>
    <source>
        <strain evidence="2 3">DSM 28796</strain>
    </source>
</reference>
<name>A0A841A8P7_9MICO</name>
<evidence type="ECO:0000313" key="3">
    <source>
        <dbReference type="Proteomes" id="UP000588158"/>
    </source>
</evidence>
<dbReference type="AlphaFoldDB" id="A0A841A8P7"/>
<evidence type="ECO:0000256" key="1">
    <source>
        <dbReference type="SAM" id="Phobius"/>
    </source>
</evidence>
<dbReference type="RefSeq" id="WP_184324717.1">
    <property type="nucleotide sequence ID" value="NZ_JACHLZ010000001.1"/>
</dbReference>
<keyword evidence="1" id="KW-0812">Transmembrane</keyword>
<comment type="caution">
    <text evidence="2">The sequence shown here is derived from an EMBL/GenBank/DDBJ whole genome shotgun (WGS) entry which is preliminary data.</text>
</comment>
<keyword evidence="1" id="KW-1133">Transmembrane helix</keyword>
<feature type="transmembrane region" description="Helical" evidence="1">
    <location>
        <begin position="20"/>
        <end position="43"/>
    </location>
</feature>
<keyword evidence="1" id="KW-0472">Membrane</keyword>
<gene>
    <name evidence="2" type="ORF">HNR70_001019</name>
</gene>
<organism evidence="2 3">
    <name type="scientific">Brachybacterium aquaticum</name>
    <dbReference type="NCBI Taxonomy" id="1432564"/>
    <lineage>
        <taxon>Bacteria</taxon>
        <taxon>Bacillati</taxon>
        <taxon>Actinomycetota</taxon>
        <taxon>Actinomycetes</taxon>
        <taxon>Micrococcales</taxon>
        <taxon>Dermabacteraceae</taxon>
        <taxon>Brachybacterium</taxon>
    </lineage>
</organism>
<evidence type="ECO:0000313" key="2">
    <source>
        <dbReference type="EMBL" id="MBB5831206.1"/>
    </source>
</evidence>
<protein>
    <submittedName>
        <fullName evidence="2">Uncharacterized protein</fullName>
    </submittedName>
</protein>
<proteinExistence type="predicted"/>
<keyword evidence="3" id="KW-1185">Reference proteome</keyword>
<dbReference type="EMBL" id="JACHLZ010000001">
    <property type="protein sequence ID" value="MBB5831206.1"/>
    <property type="molecule type" value="Genomic_DNA"/>
</dbReference>
<accession>A0A841A8P7</accession>
<dbReference type="Proteomes" id="UP000588158">
    <property type="component" value="Unassembled WGS sequence"/>
</dbReference>